<evidence type="ECO:0000256" key="1">
    <source>
        <dbReference type="ARBA" id="ARBA00001947"/>
    </source>
</evidence>
<sequence length="254" mass="28097">MATNLINGFWGVASTLFGNESALLPPLLNVTETPAPLLLKQAPTLLTNHWLPMEAGYALNNDGMYHVAANTMMPGVTGEMIDWWFGWVTNTTQYKLWHPVDHVSSDWSGPHGNSQYVGGHHLVREYIGGELQTLKISFKDPGEYFGPQWKEEFKANNYSTAVCGTVSLWTGPGIAGLQIGHLIHLVRNEFNGARMRSRFWLGDVSLLSPLGPNVRPALVPKSLVIGLTKHTAEEMGILANILPDLMPVTALWWK</sequence>
<protein>
    <recommendedName>
        <fullName evidence="5">DAPG hydrolase PhiG domain-containing protein</fullName>
    </recommendedName>
</protein>
<evidence type="ECO:0000259" key="5">
    <source>
        <dbReference type="Pfam" id="PF18089"/>
    </source>
</evidence>
<evidence type="ECO:0000256" key="4">
    <source>
        <dbReference type="ARBA" id="ARBA00022833"/>
    </source>
</evidence>
<feature type="domain" description="DAPG hydrolase PhiG" evidence="5">
    <location>
        <begin position="41"/>
        <end position="245"/>
    </location>
</feature>
<keyword evidence="4" id="KW-0862">Zinc</keyword>
<evidence type="ECO:0000313" key="6">
    <source>
        <dbReference type="EMBL" id="QDS72447.1"/>
    </source>
</evidence>
<keyword evidence="7" id="KW-1185">Reference proteome</keyword>
<dbReference type="Pfam" id="PF18089">
    <property type="entry name" value="DAPG_hydrolase"/>
    <property type="match status" value="1"/>
</dbReference>
<dbReference type="GO" id="GO:0046872">
    <property type="term" value="F:metal ion binding"/>
    <property type="evidence" value="ECO:0007669"/>
    <property type="project" value="UniProtKB-KW"/>
</dbReference>
<gene>
    <name evidence="6" type="ORF">FKW77_009471</name>
</gene>
<keyword evidence="2" id="KW-0479">Metal-binding</keyword>
<keyword evidence="3" id="KW-0378">Hydrolase</keyword>
<comment type="cofactor">
    <cofactor evidence="1">
        <name>Zn(2+)</name>
        <dbReference type="ChEBI" id="CHEBI:29105"/>
    </cofactor>
</comment>
<dbReference type="OrthoDB" id="3335931at2759"/>
<dbReference type="GO" id="GO:0016787">
    <property type="term" value="F:hydrolase activity"/>
    <property type="evidence" value="ECO:0007669"/>
    <property type="project" value="UniProtKB-KW"/>
</dbReference>
<reference evidence="6 7" key="1">
    <citation type="submission" date="2019-07" db="EMBL/GenBank/DDBJ databases">
        <title>Finished genome of Venturia effusa.</title>
        <authorList>
            <person name="Young C.A."/>
            <person name="Cox M.P."/>
            <person name="Ganley A.R.D."/>
            <person name="David W.J."/>
        </authorList>
    </citation>
    <scope>NUCLEOTIDE SEQUENCE [LARGE SCALE GENOMIC DNA]</scope>
    <source>
        <strain evidence="7">albino</strain>
    </source>
</reference>
<dbReference type="Proteomes" id="UP000316270">
    <property type="component" value="Chromosome 7"/>
</dbReference>
<organism evidence="6 7">
    <name type="scientific">Venturia effusa</name>
    <dbReference type="NCBI Taxonomy" id="50376"/>
    <lineage>
        <taxon>Eukaryota</taxon>
        <taxon>Fungi</taxon>
        <taxon>Dikarya</taxon>
        <taxon>Ascomycota</taxon>
        <taxon>Pezizomycotina</taxon>
        <taxon>Dothideomycetes</taxon>
        <taxon>Pleosporomycetidae</taxon>
        <taxon>Venturiales</taxon>
        <taxon>Venturiaceae</taxon>
        <taxon>Venturia</taxon>
    </lineage>
</organism>
<dbReference type="EMBL" id="CP042191">
    <property type="protein sequence ID" value="QDS72447.1"/>
    <property type="molecule type" value="Genomic_DNA"/>
</dbReference>
<name>A0A517L9Z3_9PEZI</name>
<evidence type="ECO:0000256" key="2">
    <source>
        <dbReference type="ARBA" id="ARBA00022723"/>
    </source>
</evidence>
<evidence type="ECO:0000313" key="7">
    <source>
        <dbReference type="Proteomes" id="UP000316270"/>
    </source>
</evidence>
<proteinExistence type="predicted"/>
<dbReference type="AlphaFoldDB" id="A0A517L9Z3"/>
<accession>A0A517L9Z3</accession>
<dbReference type="InterPro" id="IPR041526">
    <property type="entry name" value="DAPG_hydrolase"/>
</dbReference>
<evidence type="ECO:0000256" key="3">
    <source>
        <dbReference type="ARBA" id="ARBA00022801"/>
    </source>
</evidence>